<dbReference type="RefSeq" id="WP_369017436.1">
    <property type="nucleotide sequence ID" value="NZ_CP121689.1"/>
</dbReference>
<dbReference type="PANTHER" id="PTHR34475:SF1">
    <property type="entry name" value="CYTOSKELETON PROTEIN RODZ"/>
    <property type="match status" value="1"/>
</dbReference>
<keyword evidence="1" id="KW-0472">Membrane</keyword>
<protein>
    <submittedName>
        <fullName evidence="2">Helix-turn-helix domain-containing protein</fullName>
    </submittedName>
</protein>
<name>A0ABZ2Y8F3_9BACT</name>
<keyword evidence="3" id="KW-1185">Reference proteome</keyword>
<dbReference type="PANTHER" id="PTHR34475">
    <property type="match status" value="1"/>
</dbReference>
<organism evidence="2 3">
    <name type="scientific">Thermatribacter velox</name>
    <dbReference type="NCBI Taxonomy" id="3039681"/>
    <lineage>
        <taxon>Bacteria</taxon>
        <taxon>Pseudomonadati</taxon>
        <taxon>Atribacterota</taxon>
        <taxon>Atribacteria</taxon>
        <taxon>Atribacterales</taxon>
        <taxon>Thermatribacteraceae</taxon>
        <taxon>Thermatribacter</taxon>
    </lineage>
</organism>
<feature type="transmembrane region" description="Helical" evidence="1">
    <location>
        <begin position="112"/>
        <end position="132"/>
    </location>
</feature>
<dbReference type="EMBL" id="CP121689">
    <property type="protein sequence ID" value="WZL75290.1"/>
    <property type="molecule type" value="Genomic_DNA"/>
</dbReference>
<reference evidence="2 3" key="1">
    <citation type="submission" date="2023-03" db="EMBL/GenBank/DDBJ databases">
        <title>Novel Species.</title>
        <authorList>
            <person name="Ma S."/>
        </authorList>
    </citation>
    <scope>NUCLEOTIDE SEQUENCE [LARGE SCALE GENOMIC DNA]</scope>
    <source>
        <strain evidence="2 3">B11</strain>
    </source>
</reference>
<sequence>MPDRENNLGIGATLRSKREEKGITLEEAQESTFILKRYLEAIEEEKWDELPGKAYTIGYLKTYCRFLGLNPEPIIASFKEREKSERKTHQDFQKKPRSGVASSKKMQMVRTFLFVCVAAALALGVILVFYHYNSTMLPEQSTTVALQNVGNNTADNQNFETEAETTIEESSSPPEPPVLSITLLPEDLAWVEVESEGKTIFQGILIPGKRYLLRSVTPITIAGREGNRVKFVDQSGNEGYLAENSGEFARSFTP</sequence>
<evidence type="ECO:0000313" key="2">
    <source>
        <dbReference type="EMBL" id="WZL75290.1"/>
    </source>
</evidence>
<gene>
    <name evidence="2" type="ORF">QBE54_06720</name>
</gene>
<dbReference type="InterPro" id="IPR010982">
    <property type="entry name" value="Lambda_DNA-bd_dom_sf"/>
</dbReference>
<dbReference type="Gene3D" id="1.10.260.40">
    <property type="entry name" value="lambda repressor-like DNA-binding domains"/>
    <property type="match status" value="1"/>
</dbReference>
<evidence type="ECO:0000313" key="3">
    <source>
        <dbReference type="Proteomes" id="UP001461341"/>
    </source>
</evidence>
<evidence type="ECO:0000256" key="1">
    <source>
        <dbReference type="SAM" id="Phobius"/>
    </source>
</evidence>
<keyword evidence="1" id="KW-1133">Transmembrane helix</keyword>
<proteinExistence type="predicted"/>
<dbReference type="CDD" id="cd00093">
    <property type="entry name" value="HTH_XRE"/>
    <property type="match status" value="1"/>
</dbReference>
<dbReference type="InterPro" id="IPR050400">
    <property type="entry name" value="Bact_Cytoskel_RodZ"/>
</dbReference>
<accession>A0ABZ2Y8F3</accession>
<dbReference type="Pfam" id="PF13413">
    <property type="entry name" value="HTH_25"/>
    <property type="match status" value="1"/>
</dbReference>
<dbReference type="InterPro" id="IPR001387">
    <property type="entry name" value="Cro/C1-type_HTH"/>
</dbReference>
<dbReference type="Proteomes" id="UP001461341">
    <property type="component" value="Chromosome"/>
</dbReference>
<keyword evidence="1" id="KW-0812">Transmembrane</keyword>